<comment type="caution">
    <text evidence="2">The sequence shown here is derived from an EMBL/GenBank/DDBJ whole genome shotgun (WGS) entry which is preliminary data.</text>
</comment>
<keyword evidence="1" id="KW-0812">Transmembrane</keyword>
<dbReference type="EMBL" id="JAEQNB010000001">
    <property type="protein sequence ID" value="MBL0386054.1"/>
    <property type="molecule type" value="Genomic_DNA"/>
</dbReference>
<evidence type="ECO:0008006" key="4">
    <source>
        <dbReference type="Google" id="ProtNLM"/>
    </source>
</evidence>
<feature type="transmembrane region" description="Helical" evidence="1">
    <location>
        <begin position="46"/>
        <end position="63"/>
    </location>
</feature>
<reference evidence="2 3" key="1">
    <citation type="submission" date="2021-01" db="EMBL/GenBank/DDBJ databases">
        <title>Tumebacillus sp. strain ITR2 16S ribosomal RNA gene Genome sequencing and assembly.</title>
        <authorList>
            <person name="Kang M."/>
        </authorList>
    </citation>
    <scope>NUCLEOTIDE SEQUENCE [LARGE SCALE GENOMIC DNA]</scope>
    <source>
        <strain evidence="2 3">ITR2</strain>
    </source>
</reference>
<feature type="transmembrane region" description="Helical" evidence="1">
    <location>
        <begin position="6"/>
        <end position="25"/>
    </location>
</feature>
<keyword evidence="3" id="KW-1185">Reference proteome</keyword>
<dbReference type="Proteomes" id="UP000602284">
    <property type="component" value="Unassembled WGS sequence"/>
</dbReference>
<dbReference type="RefSeq" id="WP_201631820.1">
    <property type="nucleotide sequence ID" value="NZ_JAEQNB010000001.1"/>
</dbReference>
<proteinExistence type="predicted"/>
<sequence length="140" mass="15916">MTLFYIILVFHLLAVLVKLGVLFYIPTLKTVEQVQKFLSPYKKIDRAADITLWVSAVAMIWAAGWQILLQMWLLVSMLIYALIFLIVKKVILGRMNSIVATNKVFARDEMSKLRFENACVIITAVALFGAIGYLMANKPF</sequence>
<evidence type="ECO:0000256" key="1">
    <source>
        <dbReference type="SAM" id="Phobius"/>
    </source>
</evidence>
<feature type="transmembrane region" description="Helical" evidence="1">
    <location>
        <begin position="69"/>
        <end position="87"/>
    </location>
</feature>
<keyword evidence="1" id="KW-1133">Transmembrane helix</keyword>
<evidence type="ECO:0000313" key="2">
    <source>
        <dbReference type="EMBL" id="MBL0386054.1"/>
    </source>
</evidence>
<feature type="transmembrane region" description="Helical" evidence="1">
    <location>
        <begin position="117"/>
        <end position="136"/>
    </location>
</feature>
<protein>
    <recommendedName>
        <fullName evidence="4">Copper resistance protein D domain-containing protein</fullName>
    </recommendedName>
</protein>
<name>A0ABS1J721_9BACL</name>
<gene>
    <name evidence="2" type="ORF">JJB07_05250</name>
</gene>
<keyword evidence="1" id="KW-0472">Membrane</keyword>
<organism evidence="2 3">
    <name type="scientific">Tumebacillus amylolyticus</name>
    <dbReference type="NCBI Taxonomy" id="2801339"/>
    <lineage>
        <taxon>Bacteria</taxon>
        <taxon>Bacillati</taxon>
        <taxon>Bacillota</taxon>
        <taxon>Bacilli</taxon>
        <taxon>Bacillales</taxon>
        <taxon>Alicyclobacillaceae</taxon>
        <taxon>Tumebacillus</taxon>
    </lineage>
</organism>
<accession>A0ABS1J721</accession>
<evidence type="ECO:0000313" key="3">
    <source>
        <dbReference type="Proteomes" id="UP000602284"/>
    </source>
</evidence>